<feature type="coiled-coil region" evidence="1">
    <location>
        <begin position="11"/>
        <end position="38"/>
    </location>
</feature>
<evidence type="ECO:0000256" key="1">
    <source>
        <dbReference type="SAM" id="Coils"/>
    </source>
</evidence>
<organism evidence="2">
    <name type="scientific">marine sediment metagenome</name>
    <dbReference type="NCBI Taxonomy" id="412755"/>
    <lineage>
        <taxon>unclassified sequences</taxon>
        <taxon>metagenomes</taxon>
        <taxon>ecological metagenomes</taxon>
    </lineage>
</organism>
<name>X1TCN5_9ZZZZ</name>
<reference evidence="2" key="1">
    <citation type="journal article" date="2014" name="Front. Microbiol.">
        <title>High frequency of phylogenetically diverse reductive dehalogenase-homologous genes in deep subseafloor sedimentary metagenomes.</title>
        <authorList>
            <person name="Kawai M."/>
            <person name="Futagami T."/>
            <person name="Toyoda A."/>
            <person name="Takaki Y."/>
            <person name="Nishi S."/>
            <person name="Hori S."/>
            <person name="Arai W."/>
            <person name="Tsubouchi T."/>
            <person name="Morono Y."/>
            <person name="Uchiyama I."/>
            <person name="Ito T."/>
            <person name="Fujiyama A."/>
            <person name="Inagaki F."/>
            <person name="Takami H."/>
        </authorList>
    </citation>
    <scope>NUCLEOTIDE SEQUENCE</scope>
    <source>
        <strain evidence="2">Expedition CK06-06</strain>
    </source>
</reference>
<comment type="caution">
    <text evidence="2">The sequence shown here is derived from an EMBL/GenBank/DDBJ whole genome shotgun (WGS) entry which is preliminary data.</text>
</comment>
<protein>
    <submittedName>
        <fullName evidence="2">Uncharacterized protein</fullName>
    </submittedName>
</protein>
<gene>
    <name evidence="2" type="ORF">S12H4_37992</name>
</gene>
<dbReference type="EMBL" id="BARW01022825">
    <property type="protein sequence ID" value="GAI89131.1"/>
    <property type="molecule type" value="Genomic_DNA"/>
</dbReference>
<accession>X1TCN5</accession>
<dbReference type="AlphaFoldDB" id="X1TCN5"/>
<sequence>CYPMALPIERLDRIKEDLEAAEKSIKSIEEVIDDLRASGIDASKQEAKLTTAKDFYRQTKMFYDLEMRRVASGE</sequence>
<keyword evidence="1" id="KW-0175">Coiled coil</keyword>
<feature type="non-terminal residue" evidence="2">
    <location>
        <position position="1"/>
    </location>
</feature>
<proteinExistence type="predicted"/>
<evidence type="ECO:0000313" key="2">
    <source>
        <dbReference type="EMBL" id="GAI89131.1"/>
    </source>
</evidence>